<proteinExistence type="predicted"/>
<dbReference type="AlphaFoldDB" id="A0A0R3Q3F2"/>
<dbReference type="WBParaSite" id="BTMF_0000082001-mRNA-1">
    <property type="protein sequence ID" value="BTMF_0000082001-mRNA-1"/>
    <property type="gene ID" value="BTMF_0000082001"/>
</dbReference>
<accession>A0A0R3Q3F2</accession>
<name>A0A0R3Q3F2_9BILA</name>
<protein>
    <submittedName>
        <fullName evidence="1">RNA polymerase subunit sigma</fullName>
    </submittedName>
</protein>
<sequence length="37" mass="4287">LFKLNSKKYSYLCRLHNVSQNSVKEVSVAASFKKLKK</sequence>
<reference evidence="1" key="1">
    <citation type="submission" date="2017-02" db="UniProtKB">
        <authorList>
            <consortium name="WormBaseParasite"/>
        </authorList>
    </citation>
    <scope>IDENTIFICATION</scope>
</reference>
<evidence type="ECO:0000313" key="1">
    <source>
        <dbReference type="WBParaSite" id="BTMF_0000082001-mRNA-1"/>
    </source>
</evidence>
<organism evidence="1">
    <name type="scientific">Brugia timori</name>
    <dbReference type="NCBI Taxonomy" id="42155"/>
    <lineage>
        <taxon>Eukaryota</taxon>
        <taxon>Metazoa</taxon>
        <taxon>Ecdysozoa</taxon>
        <taxon>Nematoda</taxon>
        <taxon>Chromadorea</taxon>
        <taxon>Rhabditida</taxon>
        <taxon>Spirurina</taxon>
        <taxon>Spiruromorpha</taxon>
        <taxon>Filarioidea</taxon>
        <taxon>Onchocercidae</taxon>
        <taxon>Brugia</taxon>
    </lineage>
</organism>